<dbReference type="AlphaFoldDB" id="A0A381VD58"/>
<dbReference type="InterPro" id="IPR009078">
    <property type="entry name" value="Ferritin-like_SF"/>
</dbReference>
<evidence type="ECO:0000313" key="1">
    <source>
        <dbReference type="EMBL" id="SVA38282.1"/>
    </source>
</evidence>
<dbReference type="SUPFAM" id="SSF47240">
    <property type="entry name" value="Ferritin-like"/>
    <property type="match status" value="1"/>
</dbReference>
<protein>
    <submittedName>
        <fullName evidence="1">Uncharacterized protein</fullName>
    </submittedName>
</protein>
<proteinExistence type="predicted"/>
<sequence length="67" mass="7626">MKIPLFGRKQMDSAIDPVCHMDVNVNDPRGGTWKHESETYYFCGPGCNKAFQKEPNAYLSGEKKIDM</sequence>
<dbReference type="EMBL" id="UINC01008511">
    <property type="protein sequence ID" value="SVA38282.1"/>
    <property type="molecule type" value="Genomic_DNA"/>
</dbReference>
<reference evidence="1" key="1">
    <citation type="submission" date="2018-05" db="EMBL/GenBank/DDBJ databases">
        <authorList>
            <person name="Lanie J.A."/>
            <person name="Ng W.-L."/>
            <person name="Kazmierczak K.M."/>
            <person name="Andrzejewski T.M."/>
            <person name="Davidsen T.M."/>
            <person name="Wayne K.J."/>
            <person name="Tettelin H."/>
            <person name="Glass J.I."/>
            <person name="Rusch D."/>
            <person name="Podicherti R."/>
            <person name="Tsui H.-C.T."/>
            <person name="Winkler M.E."/>
        </authorList>
    </citation>
    <scope>NUCLEOTIDE SEQUENCE</scope>
</reference>
<accession>A0A381VD58</accession>
<organism evidence="1">
    <name type="scientific">marine metagenome</name>
    <dbReference type="NCBI Taxonomy" id="408172"/>
    <lineage>
        <taxon>unclassified sequences</taxon>
        <taxon>metagenomes</taxon>
        <taxon>ecological metagenomes</taxon>
    </lineage>
</organism>
<name>A0A381VD58_9ZZZZ</name>
<dbReference type="GO" id="GO:0016491">
    <property type="term" value="F:oxidoreductase activity"/>
    <property type="evidence" value="ECO:0007669"/>
    <property type="project" value="InterPro"/>
</dbReference>
<dbReference type="Gene3D" id="1.10.620.20">
    <property type="entry name" value="Ribonucleotide Reductase, subunit A"/>
    <property type="match status" value="1"/>
</dbReference>
<gene>
    <name evidence="1" type="ORF">METZ01_LOCUS91136</name>
</gene>
<dbReference type="InterPro" id="IPR012348">
    <property type="entry name" value="RNR-like"/>
</dbReference>